<dbReference type="PANTHER" id="PTHR46148">
    <property type="entry name" value="CHROMO DOMAIN-CONTAINING PROTEIN"/>
    <property type="match status" value="1"/>
</dbReference>
<evidence type="ECO:0000256" key="6">
    <source>
        <dbReference type="ARBA" id="ARBA00022918"/>
    </source>
</evidence>
<dbReference type="OrthoDB" id="10693482at2759"/>
<dbReference type="GO" id="GO:0003964">
    <property type="term" value="F:RNA-directed DNA polymerase activity"/>
    <property type="evidence" value="ECO:0007669"/>
    <property type="project" value="UniProtKB-KW"/>
</dbReference>
<keyword evidence="2" id="KW-0548">Nucleotidyltransferase</keyword>
<keyword evidence="4" id="KW-0255">Endonuclease</keyword>
<protein>
    <submittedName>
        <fullName evidence="9">RNA-directed DNA polymerase-like protein</fullName>
    </submittedName>
</protein>
<sequence length="371" mass="44373">MIGKRRNYLSNVIFPLTVEKRVRKRYPLPRINDLFDQFHGTSIFSKVDIRFGYYQLKVKETNVYKTVFRTRYEHYEVLVMPFGLMNALTVFMDLMNRRCVIYTDHKNLKYLLTQKELNLRQRRWVELLKDYDCMIECHPGKANVVVDAFSCRAITDQRMMFSRLGLFDDGSLLQPVMIPLWKWERVDIDFVCGLPLTPTKKDSVWILEDMLRSCVIDFWGSWEDYLPLAEFTYNNNFQFSIQIAPYEALYGRKCCTPLCWTKLGERRVLGLRLVFETENTARLIRDCLKVIQFGFKEKLSPRFIGAYRVLRRIRLVTYQLELHPKLNQIHDMFHISTLRLYRSNRSHIVPVEEIEMRPDLTFEKEPVQILD</sequence>
<dbReference type="InterPro" id="IPR043502">
    <property type="entry name" value="DNA/RNA_pol_sf"/>
</dbReference>
<organism evidence="9 10">
    <name type="scientific">Gossypium australe</name>
    <dbReference type="NCBI Taxonomy" id="47621"/>
    <lineage>
        <taxon>Eukaryota</taxon>
        <taxon>Viridiplantae</taxon>
        <taxon>Streptophyta</taxon>
        <taxon>Embryophyta</taxon>
        <taxon>Tracheophyta</taxon>
        <taxon>Spermatophyta</taxon>
        <taxon>Magnoliopsida</taxon>
        <taxon>eudicotyledons</taxon>
        <taxon>Gunneridae</taxon>
        <taxon>Pentapetalae</taxon>
        <taxon>rosids</taxon>
        <taxon>malvids</taxon>
        <taxon>Malvales</taxon>
        <taxon>Malvaceae</taxon>
        <taxon>Malvoideae</taxon>
        <taxon>Gossypium</taxon>
    </lineage>
</organism>
<dbReference type="AlphaFoldDB" id="A0A5B6WS23"/>
<dbReference type="GO" id="GO:0003676">
    <property type="term" value="F:nucleic acid binding"/>
    <property type="evidence" value="ECO:0007669"/>
    <property type="project" value="InterPro"/>
</dbReference>
<evidence type="ECO:0000256" key="2">
    <source>
        <dbReference type="ARBA" id="ARBA00022695"/>
    </source>
</evidence>
<dbReference type="Proteomes" id="UP000325315">
    <property type="component" value="Unassembled WGS sequence"/>
</dbReference>
<keyword evidence="3" id="KW-0540">Nuclease</keyword>
<dbReference type="EMBL" id="SMMG02000002">
    <property type="protein sequence ID" value="KAA3484709.1"/>
    <property type="molecule type" value="Genomic_DNA"/>
</dbReference>
<keyword evidence="5" id="KW-0378">Hydrolase</keyword>
<evidence type="ECO:0000313" key="9">
    <source>
        <dbReference type="EMBL" id="KAA3484709.1"/>
    </source>
</evidence>
<proteinExistence type="predicted"/>
<dbReference type="PANTHER" id="PTHR46148:SF44">
    <property type="entry name" value="GAG-POL POLYPROTEIN"/>
    <property type="match status" value="1"/>
</dbReference>
<dbReference type="Pfam" id="PF17917">
    <property type="entry name" value="RT_RNaseH"/>
    <property type="match status" value="1"/>
</dbReference>
<feature type="domain" description="Tf2-1-like SH3-like" evidence="8">
    <location>
        <begin position="293"/>
        <end position="342"/>
    </location>
</feature>
<dbReference type="InterPro" id="IPR041373">
    <property type="entry name" value="RT_RNaseH"/>
</dbReference>
<evidence type="ECO:0000259" key="7">
    <source>
        <dbReference type="Pfam" id="PF17917"/>
    </source>
</evidence>
<dbReference type="SUPFAM" id="SSF56672">
    <property type="entry name" value="DNA/RNA polymerases"/>
    <property type="match status" value="1"/>
</dbReference>
<evidence type="ECO:0000256" key="3">
    <source>
        <dbReference type="ARBA" id="ARBA00022722"/>
    </source>
</evidence>
<dbReference type="Gene3D" id="3.10.10.10">
    <property type="entry name" value="HIV Type 1 Reverse Transcriptase, subunit A, domain 1"/>
    <property type="match status" value="1"/>
</dbReference>
<keyword evidence="6 9" id="KW-0695">RNA-directed DNA polymerase</keyword>
<dbReference type="InterPro" id="IPR036397">
    <property type="entry name" value="RNaseH_sf"/>
</dbReference>
<dbReference type="GO" id="GO:0016787">
    <property type="term" value="F:hydrolase activity"/>
    <property type="evidence" value="ECO:0007669"/>
    <property type="project" value="UniProtKB-KW"/>
</dbReference>
<dbReference type="InterPro" id="IPR043128">
    <property type="entry name" value="Rev_trsase/Diguanyl_cyclase"/>
</dbReference>
<reference evidence="10" key="1">
    <citation type="journal article" date="2019" name="Plant Biotechnol. J.">
        <title>Genome sequencing of the Australian wild diploid species Gossypium australe highlights disease resistance and delayed gland morphogenesis.</title>
        <authorList>
            <person name="Cai Y."/>
            <person name="Cai X."/>
            <person name="Wang Q."/>
            <person name="Wang P."/>
            <person name="Zhang Y."/>
            <person name="Cai C."/>
            <person name="Xu Y."/>
            <person name="Wang K."/>
            <person name="Zhou Z."/>
            <person name="Wang C."/>
            <person name="Geng S."/>
            <person name="Li B."/>
            <person name="Dong Q."/>
            <person name="Hou Y."/>
            <person name="Wang H."/>
            <person name="Ai P."/>
            <person name="Liu Z."/>
            <person name="Yi F."/>
            <person name="Sun M."/>
            <person name="An G."/>
            <person name="Cheng J."/>
            <person name="Zhang Y."/>
            <person name="Shi Q."/>
            <person name="Xie Y."/>
            <person name="Shi X."/>
            <person name="Chang Y."/>
            <person name="Huang F."/>
            <person name="Chen Y."/>
            <person name="Hong S."/>
            <person name="Mi L."/>
            <person name="Sun Q."/>
            <person name="Zhang L."/>
            <person name="Zhou B."/>
            <person name="Peng R."/>
            <person name="Zhang X."/>
            <person name="Liu F."/>
        </authorList>
    </citation>
    <scope>NUCLEOTIDE SEQUENCE [LARGE SCALE GENOMIC DNA]</scope>
    <source>
        <strain evidence="10">cv. PA1801</strain>
    </source>
</reference>
<evidence type="ECO:0000313" key="10">
    <source>
        <dbReference type="Proteomes" id="UP000325315"/>
    </source>
</evidence>
<comment type="caution">
    <text evidence="9">The sequence shown here is derived from an EMBL/GenBank/DDBJ whole genome shotgun (WGS) entry which is preliminary data.</text>
</comment>
<gene>
    <name evidence="9" type="ORF">EPI10_006778</name>
</gene>
<dbReference type="Pfam" id="PF24626">
    <property type="entry name" value="SH3_Tf2-1"/>
    <property type="match status" value="1"/>
</dbReference>
<dbReference type="Gene3D" id="3.30.420.10">
    <property type="entry name" value="Ribonuclease H-like superfamily/Ribonuclease H"/>
    <property type="match status" value="1"/>
</dbReference>
<evidence type="ECO:0000259" key="8">
    <source>
        <dbReference type="Pfam" id="PF24626"/>
    </source>
</evidence>
<dbReference type="InterPro" id="IPR056924">
    <property type="entry name" value="SH3_Tf2-1"/>
</dbReference>
<evidence type="ECO:0000256" key="4">
    <source>
        <dbReference type="ARBA" id="ARBA00022759"/>
    </source>
</evidence>
<evidence type="ECO:0000256" key="5">
    <source>
        <dbReference type="ARBA" id="ARBA00022801"/>
    </source>
</evidence>
<feature type="domain" description="Reverse transcriptase RNase H-like" evidence="7">
    <location>
        <begin position="84"/>
        <end position="131"/>
    </location>
</feature>
<keyword evidence="10" id="KW-1185">Reference proteome</keyword>
<name>A0A5B6WS23_9ROSI</name>
<evidence type="ECO:0000256" key="1">
    <source>
        <dbReference type="ARBA" id="ARBA00022679"/>
    </source>
</evidence>
<dbReference type="GO" id="GO:0004519">
    <property type="term" value="F:endonuclease activity"/>
    <property type="evidence" value="ECO:0007669"/>
    <property type="project" value="UniProtKB-KW"/>
</dbReference>
<dbReference type="Gene3D" id="3.30.70.270">
    <property type="match status" value="1"/>
</dbReference>
<accession>A0A5B6WS23</accession>
<keyword evidence="1" id="KW-0808">Transferase</keyword>